<dbReference type="EMBL" id="CP146016">
    <property type="protein sequence ID" value="WWQ59338.1"/>
    <property type="molecule type" value="Genomic_DNA"/>
</dbReference>
<name>A0AAX4KYT6_9CREN</name>
<dbReference type="Proteomes" id="UP001432202">
    <property type="component" value="Chromosome"/>
</dbReference>
<reference evidence="1 2" key="1">
    <citation type="submission" date="2024-02" db="EMBL/GenBank/DDBJ databases">
        <title>STSV induces naive adaptation in Sulfolobus.</title>
        <authorList>
            <person name="Xiang X."/>
            <person name="Song M."/>
        </authorList>
    </citation>
    <scope>NUCLEOTIDE SEQUENCE [LARGE SCALE GENOMIC DNA]</scope>
    <source>
        <strain evidence="1 2">RT2</strain>
    </source>
</reference>
<keyword evidence="2" id="KW-1185">Reference proteome</keyword>
<evidence type="ECO:0000313" key="2">
    <source>
        <dbReference type="Proteomes" id="UP001432202"/>
    </source>
</evidence>
<gene>
    <name evidence="1" type="ORF">V6M85_07435</name>
</gene>
<organism evidence="1 2">
    <name type="scientific">Sulfolobus tengchongensis</name>
    <dbReference type="NCBI Taxonomy" id="207809"/>
    <lineage>
        <taxon>Archaea</taxon>
        <taxon>Thermoproteota</taxon>
        <taxon>Thermoprotei</taxon>
        <taxon>Sulfolobales</taxon>
        <taxon>Sulfolobaceae</taxon>
        <taxon>Sulfolobus</taxon>
    </lineage>
</organism>
<dbReference type="RefSeq" id="WP_338598422.1">
    <property type="nucleotide sequence ID" value="NZ_CP146016.1"/>
</dbReference>
<sequence length="43" mass="5097">MSEVISLMRLKRMSGKIRDFGEIQGLRAEYKQRDSMRPKLLID</sequence>
<proteinExistence type="predicted"/>
<evidence type="ECO:0000313" key="1">
    <source>
        <dbReference type="EMBL" id="WWQ59338.1"/>
    </source>
</evidence>
<dbReference type="GeneID" id="89336589"/>
<protein>
    <submittedName>
        <fullName evidence="1">Uncharacterized protein</fullName>
    </submittedName>
</protein>
<accession>A0AAX4KYT6</accession>
<dbReference type="AlphaFoldDB" id="A0AAX4KYT6"/>